<dbReference type="SUPFAM" id="SSF56059">
    <property type="entry name" value="Glutathione synthetase ATP-binding domain-like"/>
    <property type="match status" value="1"/>
</dbReference>
<dbReference type="InterPro" id="IPR011761">
    <property type="entry name" value="ATP-grasp"/>
</dbReference>
<dbReference type="EMBL" id="MN739238">
    <property type="protein sequence ID" value="QHS95062.1"/>
    <property type="molecule type" value="Genomic_DNA"/>
</dbReference>
<organism evidence="2">
    <name type="scientific">viral metagenome</name>
    <dbReference type="NCBI Taxonomy" id="1070528"/>
    <lineage>
        <taxon>unclassified sequences</taxon>
        <taxon>metagenomes</taxon>
        <taxon>organismal metagenomes</taxon>
    </lineage>
</organism>
<dbReference type="GO" id="GO:0005524">
    <property type="term" value="F:ATP binding"/>
    <property type="evidence" value="ECO:0007669"/>
    <property type="project" value="InterPro"/>
</dbReference>
<reference evidence="2" key="1">
    <citation type="journal article" date="2020" name="Nature">
        <title>Giant virus diversity and host interactions through global metagenomics.</title>
        <authorList>
            <person name="Schulz F."/>
            <person name="Roux S."/>
            <person name="Paez-Espino D."/>
            <person name="Jungbluth S."/>
            <person name="Walsh D.A."/>
            <person name="Denef V.J."/>
            <person name="McMahon K.D."/>
            <person name="Konstantinidis K.T."/>
            <person name="Eloe-Fadrosh E.A."/>
            <person name="Kyrpides N.C."/>
            <person name="Woyke T."/>
        </authorList>
    </citation>
    <scope>NUCLEOTIDE SEQUENCE</scope>
    <source>
        <strain evidence="2">GVMAG-M-3300018428-16</strain>
    </source>
</reference>
<dbReference type="AlphaFoldDB" id="A0A6C0BSU4"/>
<dbReference type="PROSITE" id="PS50975">
    <property type="entry name" value="ATP_GRASP"/>
    <property type="match status" value="1"/>
</dbReference>
<name>A0A6C0BSU4_9ZZZZ</name>
<proteinExistence type="predicted"/>
<evidence type="ECO:0000313" key="2">
    <source>
        <dbReference type="EMBL" id="QHS95062.1"/>
    </source>
</evidence>
<feature type="domain" description="ATP-grasp" evidence="1">
    <location>
        <begin position="256"/>
        <end position="303"/>
    </location>
</feature>
<sequence>MSEFVKTTAFTLAVYSNKNSSLFEQASENVVSKYEGRKDTVGIIYDDFNANMDIVKSFKKKYKNIKTYHVAPRRTTLQMDDKKFMAKRMNGSNYVPKHYERMEDIPKNINKNQLFYVKKRGSSGANGVQICRLGDIPREIINECVIQENNFKPDLFNNKRYKIRVYVVLFDKKVYINKKCWGSVATTDYKEDITGLNQDELKKMNIIHQSPGRVWINGNQLSQYDKIFKNLTNSIVDFKGIYEDEISKIGSDEFSILGFDYVVAADKSVSIIEINHRSNYSHPEKITKEVDIPVLEDVLKLLIQGNEENTEFTLVPDDFILDEKENIEEVKVQEVKQRLTNYKLIKMEGKEYYYVETKRKSGLLYETQDFKKYLENEDIDLPSEVGSLTEKSGKHVFTPKN</sequence>
<dbReference type="GO" id="GO:0046872">
    <property type="term" value="F:metal ion binding"/>
    <property type="evidence" value="ECO:0007669"/>
    <property type="project" value="InterPro"/>
</dbReference>
<accession>A0A6C0BSU4</accession>
<evidence type="ECO:0000259" key="1">
    <source>
        <dbReference type="PROSITE" id="PS50975"/>
    </source>
</evidence>
<dbReference type="Gene3D" id="3.30.470.20">
    <property type="entry name" value="ATP-grasp fold, B domain"/>
    <property type="match status" value="1"/>
</dbReference>
<protein>
    <recommendedName>
        <fullName evidence="1">ATP-grasp domain-containing protein</fullName>
    </recommendedName>
</protein>